<organism evidence="9 10">
    <name type="scientific">Aquarana catesbeiana</name>
    <name type="common">American bullfrog</name>
    <name type="synonym">Rana catesbeiana</name>
    <dbReference type="NCBI Taxonomy" id="8400"/>
    <lineage>
        <taxon>Eukaryota</taxon>
        <taxon>Metazoa</taxon>
        <taxon>Chordata</taxon>
        <taxon>Craniata</taxon>
        <taxon>Vertebrata</taxon>
        <taxon>Euteleostomi</taxon>
        <taxon>Amphibia</taxon>
        <taxon>Batrachia</taxon>
        <taxon>Anura</taxon>
        <taxon>Neobatrachia</taxon>
        <taxon>Ranoidea</taxon>
        <taxon>Ranidae</taxon>
        <taxon>Aquarana</taxon>
    </lineage>
</organism>
<dbReference type="OrthoDB" id="10072451at2759"/>
<accession>A0A2G9RW33</accession>
<protein>
    <recommendedName>
        <fullName evidence="11">General transcription factor II-I</fullName>
    </recommendedName>
</protein>
<dbReference type="EMBL" id="KV931991">
    <property type="protein sequence ID" value="PIO32126.1"/>
    <property type="molecule type" value="Genomic_DNA"/>
</dbReference>
<reference evidence="10" key="1">
    <citation type="journal article" date="2017" name="Nat. Commun.">
        <title>The North American bullfrog draft genome provides insight into hormonal regulation of long noncoding RNA.</title>
        <authorList>
            <person name="Hammond S.A."/>
            <person name="Warren R.L."/>
            <person name="Vandervalk B.P."/>
            <person name="Kucuk E."/>
            <person name="Khan H."/>
            <person name="Gibb E.A."/>
            <person name="Pandoh P."/>
            <person name="Kirk H."/>
            <person name="Zhao Y."/>
            <person name="Jones M."/>
            <person name="Mungall A.J."/>
            <person name="Coope R."/>
            <person name="Pleasance S."/>
            <person name="Moore R.A."/>
            <person name="Holt R.A."/>
            <person name="Round J.M."/>
            <person name="Ohora S."/>
            <person name="Walle B.V."/>
            <person name="Veldhoen N."/>
            <person name="Helbing C.C."/>
            <person name="Birol I."/>
        </authorList>
    </citation>
    <scope>NUCLEOTIDE SEQUENCE [LARGE SCALE GENOMIC DNA]</scope>
</reference>
<dbReference type="GO" id="GO:0005634">
    <property type="term" value="C:nucleus"/>
    <property type="evidence" value="ECO:0007669"/>
    <property type="project" value="UniProtKB-SubCell"/>
</dbReference>
<keyword evidence="3" id="KW-0805">Transcription regulation</keyword>
<gene>
    <name evidence="9" type="ORF">AB205_0000760</name>
</gene>
<keyword evidence="4" id="KW-0238">DNA-binding</keyword>
<keyword evidence="10" id="KW-1185">Reference proteome</keyword>
<dbReference type="PANTHER" id="PTHR46304">
    <property type="entry name" value="GENERAL TRANSCRIPTION FACTOR II-I REPEAT DOMAIN-CONTAINING PROTEIN 1"/>
    <property type="match status" value="1"/>
</dbReference>
<dbReference type="PANTHER" id="PTHR46304:SF2">
    <property type="entry name" value="GENERAL TRANSCRIPTION FACTOR II-I"/>
    <property type="match status" value="1"/>
</dbReference>
<evidence type="ECO:0000256" key="6">
    <source>
        <dbReference type="ARBA" id="ARBA00023242"/>
    </source>
</evidence>
<evidence type="ECO:0000256" key="7">
    <source>
        <dbReference type="SAM" id="Coils"/>
    </source>
</evidence>
<sequence length="144" mass="16532">MEHSEGDDYGPPLKKPRSAGTQPANHQCKRKAKEFNFEKWNARINELRKQVEELFEKKYAEALGKTEVMPVPYQKFEANPTDMYVEGLPENIPFRSPSWYGIPRLEKIIQAANRIKFIIKKPELLTQSNTEPNRGNVGGKCVNA</sequence>
<evidence type="ECO:0000313" key="9">
    <source>
        <dbReference type="EMBL" id="PIO32126.1"/>
    </source>
</evidence>
<evidence type="ECO:0000256" key="8">
    <source>
        <dbReference type="SAM" id="MobiDB-lite"/>
    </source>
</evidence>
<keyword evidence="2" id="KW-0677">Repeat</keyword>
<evidence type="ECO:0000256" key="1">
    <source>
        <dbReference type="ARBA" id="ARBA00004123"/>
    </source>
</evidence>
<dbReference type="Gene3D" id="3.90.1460.10">
    <property type="entry name" value="GTF2I-like"/>
    <property type="match status" value="1"/>
</dbReference>
<dbReference type="GO" id="GO:0003700">
    <property type="term" value="F:DNA-binding transcription factor activity"/>
    <property type="evidence" value="ECO:0007669"/>
    <property type="project" value="TreeGrafter"/>
</dbReference>
<comment type="subcellular location">
    <subcellularLocation>
        <location evidence="1">Nucleus</location>
    </subcellularLocation>
</comment>
<feature type="region of interest" description="Disordered" evidence="8">
    <location>
        <begin position="1"/>
        <end position="30"/>
    </location>
</feature>
<proteinExistence type="predicted"/>
<keyword evidence="6" id="KW-0539">Nucleus</keyword>
<dbReference type="GO" id="GO:0003677">
    <property type="term" value="F:DNA binding"/>
    <property type="evidence" value="ECO:0007669"/>
    <property type="project" value="UniProtKB-KW"/>
</dbReference>
<keyword evidence="5" id="KW-0804">Transcription</keyword>
<dbReference type="InterPro" id="IPR004212">
    <property type="entry name" value="GTF2I"/>
</dbReference>
<dbReference type="Pfam" id="PF02946">
    <property type="entry name" value="GTF2I"/>
    <property type="match status" value="1"/>
</dbReference>
<dbReference type="InterPro" id="IPR036647">
    <property type="entry name" value="GTF2I-like_rpt_sf"/>
</dbReference>
<dbReference type="AlphaFoldDB" id="A0A2G9RW33"/>
<dbReference type="Proteomes" id="UP000228934">
    <property type="component" value="Unassembled WGS sequence"/>
</dbReference>
<keyword evidence="7" id="KW-0175">Coiled coil</keyword>
<evidence type="ECO:0000313" key="10">
    <source>
        <dbReference type="Proteomes" id="UP000228934"/>
    </source>
</evidence>
<evidence type="ECO:0008006" key="11">
    <source>
        <dbReference type="Google" id="ProtNLM"/>
    </source>
</evidence>
<name>A0A2G9RW33_AQUCT</name>
<feature type="coiled-coil region" evidence="7">
    <location>
        <begin position="30"/>
        <end position="57"/>
    </location>
</feature>
<dbReference type="PROSITE" id="PS51139">
    <property type="entry name" value="GTF2I"/>
    <property type="match status" value="1"/>
</dbReference>
<dbReference type="SUPFAM" id="SSF117773">
    <property type="entry name" value="GTF2I-like repeat"/>
    <property type="match status" value="1"/>
</dbReference>
<evidence type="ECO:0000256" key="5">
    <source>
        <dbReference type="ARBA" id="ARBA00023163"/>
    </source>
</evidence>
<evidence type="ECO:0000256" key="3">
    <source>
        <dbReference type="ARBA" id="ARBA00023015"/>
    </source>
</evidence>
<evidence type="ECO:0000256" key="2">
    <source>
        <dbReference type="ARBA" id="ARBA00022737"/>
    </source>
</evidence>
<evidence type="ECO:0000256" key="4">
    <source>
        <dbReference type="ARBA" id="ARBA00023125"/>
    </source>
</evidence>